<keyword evidence="4" id="KW-0547">Nucleotide-binding</keyword>
<proteinExistence type="inferred from homology"/>
<sequence>MGARLSGSYRRRLCLVIWDVRRREAFCARDRMGNKLFNYHWSGKTFVFASELHTILELPWVSEILNEGMLAEFLANEWYSRDETFWWGIMRLVAAHRMVADANGLRPEQYWKPDLWTTLPYSKDEEYIEHYGELFTDVVRRMSRSFQPLACEVSGGLDSSAIFAMMEHLRRQQKLLAPGLEGYTLAFTDDLDANELDYARAMGDYLGIEIHEVAPSKMSLSWYREWARCYREFPSYPNGVMGLEIRKQAGNQGSRALLVGVGGDQWLCGSRRYYAKVLTASEWKTFFVCLEADCRDMGLGRSLWWVFRHGCYPLLPDSVRQLLRKIIIGNRSGGVDRLAWLTPPMRRVIRQRRDQYTRSNIGRKRGIEKGEQELAFLDTYLTHALELEERMAASMGIELRRPFFDLNLVQFAYRTPEHLKLRGRIDKYLHRKAMMGLLPQTLLLRETKAEFSITFRWYLSELKDVLTQDTSFRTWDWVDPDKVAELHNLGDHLLHSNMPARMLWTLFGCKALDSEPGRDPSRYTVSNLMLN</sequence>
<comment type="pathway">
    <text evidence="1">Amino-acid biosynthesis; L-asparagine biosynthesis; L-asparagine from L-aspartate (L-Gln route): step 1/1.</text>
</comment>
<evidence type="ECO:0000256" key="6">
    <source>
        <dbReference type="ARBA" id="ARBA00048741"/>
    </source>
</evidence>
<evidence type="ECO:0000313" key="9">
    <source>
        <dbReference type="EMBL" id="NMQ18984.1"/>
    </source>
</evidence>
<dbReference type="Gene3D" id="3.60.20.10">
    <property type="entry name" value="Glutamine Phosphoribosylpyrophosphate, subunit 1, domain 1"/>
    <property type="match status" value="1"/>
</dbReference>
<feature type="domain" description="Glutamine amidotransferase type-2" evidence="8">
    <location>
        <begin position="14"/>
        <end position="56"/>
    </location>
</feature>
<comment type="similarity">
    <text evidence="2">Belongs to the asparagine synthetase family.</text>
</comment>
<dbReference type="Pfam" id="PF00733">
    <property type="entry name" value="Asn_synthase"/>
    <property type="match status" value="1"/>
</dbReference>
<dbReference type="InterPro" id="IPR017932">
    <property type="entry name" value="GATase_2_dom"/>
</dbReference>
<dbReference type="SUPFAM" id="SSF52402">
    <property type="entry name" value="Adenine nucleotide alpha hydrolases-like"/>
    <property type="match status" value="1"/>
</dbReference>
<dbReference type="InterPro" id="IPR001962">
    <property type="entry name" value="Asn_synthase"/>
</dbReference>
<comment type="caution">
    <text evidence="9">The sequence shown here is derived from an EMBL/GenBank/DDBJ whole genome shotgun (WGS) entry which is preliminary data.</text>
</comment>
<dbReference type="Gene3D" id="3.40.50.620">
    <property type="entry name" value="HUPs"/>
    <property type="match status" value="1"/>
</dbReference>
<dbReference type="EC" id="6.3.5.4" evidence="3"/>
<dbReference type="Pfam" id="PF13537">
    <property type="entry name" value="GATase_7"/>
    <property type="match status" value="1"/>
</dbReference>
<dbReference type="InterPro" id="IPR006426">
    <property type="entry name" value="Asn_synth_AEB"/>
</dbReference>
<evidence type="ECO:0000256" key="3">
    <source>
        <dbReference type="ARBA" id="ARBA00012737"/>
    </source>
</evidence>
<dbReference type="EMBL" id="SPMZ01000018">
    <property type="protein sequence ID" value="NMQ18984.1"/>
    <property type="molecule type" value="Genomic_DNA"/>
</dbReference>
<name>A0ABX1TJZ3_9GAMM</name>
<evidence type="ECO:0000256" key="1">
    <source>
        <dbReference type="ARBA" id="ARBA00005187"/>
    </source>
</evidence>
<gene>
    <name evidence="9" type="ORF">E4P82_07040</name>
</gene>
<organism evidence="9 10">
    <name type="scientific">Candidatus Competibacter phosphatis</name>
    <dbReference type="NCBI Taxonomy" id="221280"/>
    <lineage>
        <taxon>Bacteria</taxon>
        <taxon>Pseudomonadati</taxon>
        <taxon>Pseudomonadota</taxon>
        <taxon>Gammaproteobacteria</taxon>
        <taxon>Candidatus Competibacteraceae</taxon>
        <taxon>Candidatus Competibacter</taxon>
    </lineage>
</organism>
<evidence type="ECO:0000256" key="4">
    <source>
        <dbReference type="ARBA" id="ARBA00022741"/>
    </source>
</evidence>
<dbReference type="CDD" id="cd01991">
    <property type="entry name" value="Asn_synthase_B_C"/>
    <property type="match status" value="1"/>
</dbReference>
<feature type="domain" description="Asparagine synthetase" evidence="7">
    <location>
        <begin position="132"/>
        <end position="507"/>
    </location>
</feature>
<comment type="catalytic activity">
    <reaction evidence="6">
        <text>L-aspartate + L-glutamine + ATP + H2O = L-asparagine + L-glutamate + AMP + diphosphate + H(+)</text>
        <dbReference type="Rhea" id="RHEA:12228"/>
        <dbReference type="ChEBI" id="CHEBI:15377"/>
        <dbReference type="ChEBI" id="CHEBI:15378"/>
        <dbReference type="ChEBI" id="CHEBI:29985"/>
        <dbReference type="ChEBI" id="CHEBI:29991"/>
        <dbReference type="ChEBI" id="CHEBI:30616"/>
        <dbReference type="ChEBI" id="CHEBI:33019"/>
        <dbReference type="ChEBI" id="CHEBI:58048"/>
        <dbReference type="ChEBI" id="CHEBI:58359"/>
        <dbReference type="ChEBI" id="CHEBI:456215"/>
        <dbReference type="EC" id="6.3.5.4"/>
    </reaction>
</comment>
<dbReference type="PIRSF" id="PIRSF001589">
    <property type="entry name" value="Asn_synthetase_glu-h"/>
    <property type="match status" value="1"/>
</dbReference>
<dbReference type="PANTHER" id="PTHR43284:SF1">
    <property type="entry name" value="ASPARAGINE SYNTHETASE"/>
    <property type="match status" value="1"/>
</dbReference>
<dbReference type="Proteomes" id="UP000760480">
    <property type="component" value="Unassembled WGS sequence"/>
</dbReference>
<protein>
    <recommendedName>
        <fullName evidence="3">asparagine synthase (glutamine-hydrolyzing)</fullName>
        <ecNumber evidence="3">6.3.5.4</ecNumber>
    </recommendedName>
</protein>
<evidence type="ECO:0000259" key="7">
    <source>
        <dbReference type="Pfam" id="PF00733"/>
    </source>
</evidence>
<evidence type="ECO:0000256" key="5">
    <source>
        <dbReference type="ARBA" id="ARBA00022840"/>
    </source>
</evidence>
<evidence type="ECO:0000313" key="10">
    <source>
        <dbReference type="Proteomes" id="UP000760480"/>
    </source>
</evidence>
<evidence type="ECO:0000259" key="8">
    <source>
        <dbReference type="Pfam" id="PF13537"/>
    </source>
</evidence>
<keyword evidence="10" id="KW-1185">Reference proteome</keyword>
<dbReference type="InterPro" id="IPR014729">
    <property type="entry name" value="Rossmann-like_a/b/a_fold"/>
</dbReference>
<evidence type="ECO:0000256" key="2">
    <source>
        <dbReference type="ARBA" id="ARBA00005752"/>
    </source>
</evidence>
<reference evidence="9 10" key="1">
    <citation type="submission" date="2019-03" db="EMBL/GenBank/DDBJ databases">
        <title>Metabolic reconstructions from genomes of highly enriched 'Candidatus Accumulibacter' and 'Candidatus Competibacter' bioreactor populations.</title>
        <authorList>
            <person name="Annavajhala M.K."/>
            <person name="Welles L."/>
            <person name="Abbas B."/>
            <person name="Sorokin D."/>
            <person name="Park H."/>
            <person name="Van Loosdrecht M."/>
            <person name="Chandran K."/>
        </authorList>
    </citation>
    <scope>NUCLEOTIDE SEQUENCE [LARGE SCALE GENOMIC DNA]</scope>
    <source>
        <strain evidence="9 10">SBR_G</strain>
    </source>
</reference>
<keyword evidence="5" id="KW-0067">ATP-binding</keyword>
<dbReference type="PANTHER" id="PTHR43284">
    <property type="entry name" value="ASPARAGINE SYNTHETASE (GLUTAMINE-HYDROLYZING)"/>
    <property type="match status" value="1"/>
</dbReference>
<dbReference type="InterPro" id="IPR051786">
    <property type="entry name" value="ASN_synthetase/amidase"/>
</dbReference>
<dbReference type="SUPFAM" id="SSF56235">
    <property type="entry name" value="N-terminal nucleophile aminohydrolases (Ntn hydrolases)"/>
    <property type="match status" value="1"/>
</dbReference>
<dbReference type="InterPro" id="IPR029055">
    <property type="entry name" value="Ntn_hydrolases_N"/>
</dbReference>
<accession>A0ABX1TJZ3</accession>